<feature type="transmembrane region" description="Helical" evidence="8">
    <location>
        <begin position="242"/>
        <end position="261"/>
    </location>
</feature>
<comment type="caution">
    <text evidence="10">The sequence shown here is derived from an EMBL/GenBank/DDBJ whole genome shotgun (WGS) entry which is preliminary data.</text>
</comment>
<keyword evidence="4" id="KW-0997">Cell inner membrane</keyword>
<evidence type="ECO:0000256" key="2">
    <source>
        <dbReference type="ARBA" id="ARBA00022448"/>
    </source>
</evidence>
<comment type="subcellular location">
    <subcellularLocation>
        <location evidence="1">Cell inner membrane</location>
        <topology evidence="1">Multi-pass membrane protein</topology>
    </subcellularLocation>
    <subcellularLocation>
        <location evidence="8">Cell membrane</location>
        <topology evidence="8">Multi-pass membrane protein</topology>
    </subcellularLocation>
</comment>
<feature type="transmembrane region" description="Helical" evidence="8">
    <location>
        <begin position="114"/>
        <end position="134"/>
    </location>
</feature>
<dbReference type="InterPro" id="IPR000515">
    <property type="entry name" value="MetI-like"/>
</dbReference>
<feature type="transmembrane region" description="Helical" evidence="8">
    <location>
        <begin position="201"/>
        <end position="222"/>
    </location>
</feature>
<evidence type="ECO:0000256" key="5">
    <source>
        <dbReference type="ARBA" id="ARBA00022692"/>
    </source>
</evidence>
<protein>
    <submittedName>
        <fullName evidence="10">Iron ABC transporter permease</fullName>
    </submittedName>
</protein>
<name>A0ABT6BTV7_9ACTN</name>
<feature type="transmembrane region" description="Helical" evidence="8">
    <location>
        <begin position="146"/>
        <end position="167"/>
    </location>
</feature>
<evidence type="ECO:0000256" key="1">
    <source>
        <dbReference type="ARBA" id="ARBA00004429"/>
    </source>
</evidence>
<reference evidence="10" key="1">
    <citation type="journal article" date="2022" name="Data Brief">
        <title>Draft genome sequence data of Gordonia hongkongensis strain EUFUS-Z928 isolated from the octocoral Eunicea fusca.</title>
        <authorList>
            <person name="Sanchez-Suarez J."/>
            <person name="Diaz L."/>
            <person name="Melo-Bolivar J."/>
            <person name="Villamil L."/>
        </authorList>
    </citation>
    <scope>NUCLEOTIDE SEQUENCE</scope>
    <source>
        <strain evidence="10">EUFUS-Z928</strain>
    </source>
</reference>
<dbReference type="PANTHER" id="PTHR43357:SF3">
    <property type="entry name" value="FE(3+)-TRANSPORT SYSTEM PERMEASE PROTEIN FBPB 2"/>
    <property type="match status" value="1"/>
</dbReference>
<dbReference type="PROSITE" id="PS50928">
    <property type="entry name" value="ABC_TM1"/>
    <property type="match status" value="2"/>
</dbReference>
<keyword evidence="2 8" id="KW-0813">Transport</keyword>
<feature type="domain" description="ABC transmembrane type-1" evidence="9">
    <location>
        <begin position="79"/>
        <end position="262"/>
    </location>
</feature>
<dbReference type="InterPro" id="IPR035906">
    <property type="entry name" value="MetI-like_sf"/>
</dbReference>
<dbReference type="SUPFAM" id="SSF161098">
    <property type="entry name" value="MetI-like"/>
    <property type="match status" value="2"/>
</dbReference>
<keyword evidence="7 8" id="KW-0472">Membrane</keyword>
<feature type="domain" description="ABC transmembrane type-1" evidence="9">
    <location>
        <begin position="332"/>
        <end position="522"/>
    </location>
</feature>
<evidence type="ECO:0000256" key="7">
    <source>
        <dbReference type="ARBA" id="ARBA00023136"/>
    </source>
</evidence>
<feature type="transmembrane region" description="Helical" evidence="8">
    <location>
        <begin position="34"/>
        <end position="58"/>
    </location>
</feature>
<dbReference type="CDD" id="cd06261">
    <property type="entry name" value="TM_PBP2"/>
    <property type="match status" value="2"/>
</dbReference>
<feature type="transmembrane region" description="Helical" evidence="8">
    <location>
        <begin position="504"/>
        <end position="526"/>
    </location>
</feature>
<comment type="similarity">
    <text evidence="8">Belongs to the binding-protein-dependent transport system permease family.</text>
</comment>
<dbReference type="Gene3D" id="1.10.3720.10">
    <property type="entry name" value="MetI-like"/>
    <property type="match status" value="2"/>
</dbReference>
<evidence type="ECO:0000259" key="9">
    <source>
        <dbReference type="PROSITE" id="PS50928"/>
    </source>
</evidence>
<feature type="transmembrane region" description="Helical" evidence="8">
    <location>
        <begin position="370"/>
        <end position="392"/>
    </location>
</feature>
<evidence type="ECO:0000256" key="4">
    <source>
        <dbReference type="ARBA" id="ARBA00022519"/>
    </source>
</evidence>
<sequence length="532" mass="55953">MSSAQMSCCARSALSDLLVNTRIRPGRHLRPGRMLLCTISVCIALLLITPAVYLVVRVADIGIDQATALLFRPRTGQLLWRTVQLAAIVTCASIIIGVVLAWCVSRGVGRGRAFVIALLAAPLAIPSYVSGFVWTRLFPGFEGLGAAALVLTLACYPLVMLPTVALLSGTGRTDEDAARTLGCGPLEAFVRVTLPRVRTGVVAGGLLVALYAISDFGGPAIVRFEPFTVGIYNAYNGTLDRSVAALYGVVLALVAVALAVVERRARRHVDPSATPSRSRVSKNRPVAWGLVTATVAVGVCLPIVGLLREISESRRLGFDSVGELLAWVGPYARTTTLLSVQAAIVIALLALPLAFFISRPRSRTGDTVEAVSYLGYTLPGVTVALSMVFLGTRVVPDLYLTATMLIATYAVLFLPVCLGPIRSGVDSIPCAVSEVSRTLGAGPLTTAVRVQLPLVMPAIMAGSALAFLSVAKELPATLMLAPIGTRTLATDMWSLNNDLSYGRAAVLGLVLIVVSSLPTAALSALFGRARHA</sequence>
<keyword evidence="3" id="KW-1003">Cell membrane</keyword>
<dbReference type="RefSeq" id="WP_226514175.1">
    <property type="nucleotide sequence ID" value="NZ_CBDRMI010000002.1"/>
</dbReference>
<dbReference type="Proteomes" id="UP001152308">
    <property type="component" value="Unassembled WGS sequence"/>
</dbReference>
<keyword evidence="11" id="KW-1185">Reference proteome</keyword>
<dbReference type="EMBL" id="JAKJLQ010000006">
    <property type="protein sequence ID" value="MDF6101306.1"/>
    <property type="molecule type" value="Genomic_DNA"/>
</dbReference>
<keyword evidence="6 8" id="KW-1133">Transmembrane helix</keyword>
<feature type="transmembrane region" description="Helical" evidence="8">
    <location>
        <begin position="78"/>
        <end position="102"/>
    </location>
</feature>
<dbReference type="PANTHER" id="PTHR43357">
    <property type="entry name" value="INNER MEMBRANE ABC TRANSPORTER PERMEASE PROTEIN YDCV"/>
    <property type="match status" value="1"/>
</dbReference>
<organism evidence="10 11">
    <name type="scientific">Gordonia hongkongensis</name>
    <dbReference type="NCBI Taxonomy" id="1701090"/>
    <lineage>
        <taxon>Bacteria</taxon>
        <taxon>Bacillati</taxon>
        <taxon>Actinomycetota</taxon>
        <taxon>Actinomycetes</taxon>
        <taxon>Mycobacteriales</taxon>
        <taxon>Gordoniaceae</taxon>
        <taxon>Gordonia</taxon>
    </lineage>
</organism>
<evidence type="ECO:0000313" key="10">
    <source>
        <dbReference type="EMBL" id="MDF6101306.1"/>
    </source>
</evidence>
<keyword evidence="5 8" id="KW-0812">Transmembrane</keyword>
<proteinExistence type="inferred from homology"/>
<evidence type="ECO:0000256" key="8">
    <source>
        <dbReference type="RuleBase" id="RU363032"/>
    </source>
</evidence>
<evidence type="ECO:0000256" key="3">
    <source>
        <dbReference type="ARBA" id="ARBA00022475"/>
    </source>
</evidence>
<feature type="transmembrane region" description="Helical" evidence="8">
    <location>
        <begin position="337"/>
        <end position="358"/>
    </location>
</feature>
<dbReference type="Pfam" id="PF00528">
    <property type="entry name" value="BPD_transp_1"/>
    <property type="match status" value="2"/>
</dbReference>
<feature type="transmembrane region" description="Helical" evidence="8">
    <location>
        <begin position="398"/>
        <end position="418"/>
    </location>
</feature>
<feature type="transmembrane region" description="Helical" evidence="8">
    <location>
        <begin position="286"/>
        <end position="307"/>
    </location>
</feature>
<evidence type="ECO:0000313" key="11">
    <source>
        <dbReference type="Proteomes" id="UP001152308"/>
    </source>
</evidence>
<reference evidence="10" key="2">
    <citation type="submission" date="2022-01" db="EMBL/GenBank/DDBJ databases">
        <authorList>
            <person name="Sanchez-Suarez J."/>
            <person name="Villamil L."/>
            <person name="Diaz L.E."/>
        </authorList>
    </citation>
    <scope>NUCLEOTIDE SEQUENCE</scope>
    <source>
        <strain evidence="10">EUFUS-Z928</strain>
    </source>
</reference>
<gene>
    <name evidence="10" type="ORF">L2299_09585</name>
</gene>
<feature type="transmembrane region" description="Helical" evidence="8">
    <location>
        <begin position="452"/>
        <end position="471"/>
    </location>
</feature>
<accession>A0ABT6BTV7</accession>
<evidence type="ECO:0000256" key="6">
    <source>
        <dbReference type="ARBA" id="ARBA00022989"/>
    </source>
</evidence>